<dbReference type="OrthoDB" id="7361398at2"/>
<dbReference type="PANTHER" id="PTHR31970">
    <property type="match status" value="1"/>
</dbReference>
<feature type="transmembrane region" description="Helical" evidence="1">
    <location>
        <begin position="295"/>
        <end position="315"/>
    </location>
</feature>
<dbReference type="GO" id="GO:0015098">
    <property type="term" value="F:molybdate ion transmembrane transporter activity"/>
    <property type="evidence" value="ECO:0007669"/>
    <property type="project" value="InterPro"/>
</dbReference>
<feature type="transmembrane region" description="Helical" evidence="1">
    <location>
        <begin position="44"/>
        <end position="61"/>
    </location>
</feature>
<feature type="transmembrane region" description="Helical" evidence="1">
    <location>
        <begin position="18"/>
        <end position="38"/>
    </location>
</feature>
<feature type="transmembrane region" description="Helical" evidence="1">
    <location>
        <begin position="321"/>
        <end position="338"/>
    </location>
</feature>
<feature type="transmembrane region" description="Helical" evidence="1">
    <location>
        <begin position="118"/>
        <end position="135"/>
    </location>
</feature>
<feature type="transmembrane region" description="Helical" evidence="1">
    <location>
        <begin position="73"/>
        <end position="106"/>
    </location>
</feature>
<dbReference type="RefSeq" id="WP_091938591.1">
    <property type="nucleotide sequence ID" value="NZ_FNCY01000013.1"/>
</dbReference>
<organism evidence="2 3">
    <name type="scientific">Propionivibrio dicarboxylicus</name>
    <dbReference type="NCBI Taxonomy" id="83767"/>
    <lineage>
        <taxon>Bacteria</taxon>
        <taxon>Pseudomonadati</taxon>
        <taxon>Pseudomonadota</taxon>
        <taxon>Betaproteobacteria</taxon>
        <taxon>Rhodocyclales</taxon>
        <taxon>Rhodocyclaceae</taxon>
        <taxon>Propionivibrio</taxon>
    </lineage>
</organism>
<accession>A0A1G8HWX5</accession>
<keyword evidence="1" id="KW-0472">Membrane</keyword>
<evidence type="ECO:0000256" key="1">
    <source>
        <dbReference type="SAM" id="Phobius"/>
    </source>
</evidence>
<evidence type="ECO:0000313" key="3">
    <source>
        <dbReference type="Proteomes" id="UP000198607"/>
    </source>
</evidence>
<dbReference type="PANTHER" id="PTHR31970:SF9">
    <property type="entry name" value="MOLYBDATE TRANSPORTER 2"/>
    <property type="match status" value="1"/>
</dbReference>
<name>A0A1G8HWX5_9RHOO</name>
<feature type="transmembrane region" description="Helical" evidence="1">
    <location>
        <begin position="147"/>
        <end position="163"/>
    </location>
</feature>
<sequence>MADAIPAGGRNRFDLAELAGAFGDLGTLIPFVVAYVSILKVDPTGLLLGVGGALIAAGLVYRTPVPVQPMKAIGAIAIAQTAGSAVLTPATVVGAGLVTGVFWLLLAVSGLATKLARLVPAQVLIGIVMGLGLSFMREGIGMMGQNAWLAAAVLVVALVLLARSRLPAMLVLLLIGVAVALCAQPTLADRLALIRPDFRLPSFAWPSLAANDLWQGALLLALPQLPLTFGNGLVALVDENNREFADRPIEVRRVALTTGLMNVWASAIGGIPMCHGAGGMAGHVRFGARTGGASILLGGLLVVLALCFGDSLLLILQLFPAPVLGVVLFLAGAELAISGRTQDAERGGRFVVLTTAALATWHVGIAALYGCLFVWAARRGWIRA</sequence>
<dbReference type="STRING" id="83767.SAMN05660652_02868"/>
<dbReference type="Proteomes" id="UP000198607">
    <property type="component" value="Unassembled WGS sequence"/>
</dbReference>
<dbReference type="EMBL" id="FNCY01000013">
    <property type="protein sequence ID" value="SDI11166.1"/>
    <property type="molecule type" value="Genomic_DNA"/>
</dbReference>
<keyword evidence="3" id="KW-1185">Reference proteome</keyword>
<dbReference type="Pfam" id="PF16983">
    <property type="entry name" value="MFS_MOT1"/>
    <property type="match status" value="2"/>
</dbReference>
<dbReference type="InterPro" id="IPR031563">
    <property type="entry name" value="MOT1/MOT2"/>
</dbReference>
<feature type="transmembrane region" description="Helical" evidence="1">
    <location>
        <begin position="350"/>
        <end position="377"/>
    </location>
</feature>
<protein>
    <submittedName>
        <fullName evidence="2">Molybdate transporter of MFS superfamily protein</fullName>
    </submittedName>
</protein>
<proteinExistence type="predicted"/>
<keyword evidence="1" id="KW-1133">Transmembrane helix</keyword>
<feature type="transmembrane region" description="Helical" evidence="1">
    <location>
        <begin position="169"/>
        <end position="188"/>
    </location>
</feature>
<gene>
    <name evidence="2" type="ORF">SAMN05660652_02868</name>
</gene>
<keyword evidence="1" id="KW-0812">Transmembrane</keyword>
<reference evidence="2 3" key="1">
    <citation type="submission" date="2016-10" db="EMBL/GenBank/DDBJ databases">
        <authorList>
            <person name="de Groot N.N."/>
        </authorList>
    </citation>
    <scope>NUCLEOTIDE SEQUENCE [LARGE SCALE GENOMIC DNA]</scope>
    <source>
        <strain evidence="2 3">DSM 5885</strain>
    </source>
</reference>
<dbReference type="AlphaFoldDB" id="A0A1G8HWX5"/>
<evidence type="ECO:0000313" key="2">
    <source>
        <dbReference type="EMBL" id="SDI11166.1"/>
    </source>
</evidence>